<keyword evidence="3 6" id="KW-1133">Transmembrane helix</keyword>
<dbReference type="VEuPathDB" id="FungiDB:ATCC64974_104670"/>
<keyword evidence="2 6" id="KW-0812">Transmembrane</keyword>
<dbReference type="VEuPathDB" id="FungiDB:An08g02080"/>
<dbReference type="VEuPathDB" id="FungiDB:M747DRAFT_250489"/>
<dbReference type="PANTHER" id="PTHR15549:SF30">
    <property type="entry name" value="MID2 DOMAIN-CONTAINING PROTEIN"/>
    <property type="match status" value="1"/>
</dbReference>
<dbReference type="Proteomes" id="UP000197666">
    <property type="component" value="Unassembled WGS sequence"/>
</dbReference>
<comment type="subcellular location">
    <subcellularLocation>
        <location evidence="1">Membrane</location>
        <topology evidence="1">Single-pass membrane protein</topology>
    </subcellularLocation>
</comment>
<evidence type="ECO:0000313" key="7">
    <source>
        <dbReference type="EMBL" id="TPR01899.1"/>
    </source>
</evidence>
<evidence type="ECO:0000256" key="1">
    <source>
        <dbReference type="ARBA" id="ARBA00004167"/>
    </source>
</evidence>
<dbReference type="Gene3D" id="2.120.10.80">
    <property type="entry name" value="Kelch-type beta propeller"/>
    <property type="match status" value="1"/>
</dbReference>
<feature type="compositionally biased region" description="Polar residues" evidence="5">
    <location>
        <begin position="637"/>
        <end position="652"/>
    </location>
</feature>
<dbReference type="AlphaFoldDB" id="A0A254TMH1"/>
<proteinExistence type="predicted"/>
<name>A0A254TMH1_ASPNG</name>
<feature type="compositionally biased region" description="Polar residues" evidence="5">
    <location>
        <begin position="581"/>
        <end position="595"/>
    </location>
</feature>
<dbReference type="GO" id="GO:0016020">
    <property type="term" value="C:membrane"/>
    <property type="evidence" value="ECO:0007669"/>
    <property type="project" value="UniProtKB-SubCell"/>
</dbReference>
<dbReference type="VEuPathDB" id="FungiDB:ASPNIDRAFT2_1168623"/>
<feature type="transmembrane region" description="Helical" evidence="6">
    <location>
        <begin position="369"/>
        <end position="391"/>
    </location>
</feature>
<feature type="region of interest" description="Disordered" evidence="5">
    <location>
        <begin position="501"/>
        <end position="520"/>
    </location>
</feature>
<feature type="region of interest" description="Disordered" evidence="5">
    <location>
        <begin position="536"/>
        <end position="556"/>
    </location>
</feature>
<reference evidence="8" key="1">
    <citation type="submission" date="2018-10" db="EMBL/GenBank/DDBJ databases">
        <title>FDA dAtabase for Regulatory Grade micrObial Sequences (FDA-ARGOS): Supporting development and validation of Infectious Disease Dx tests.</title>
        <authorList>
            <person name="Kerrigan L."/>
            <person name="Tallon L."/>
            <person name="Sadzewicz L."/>
            <person name="Sengamalay N."/>
            <person name="Ott S."/>
            <person name="Godinez A."/>
            <person name="Nagaraj S."/>
            <person name="Vavikolanu K."/>
            <person name="Nadendla S."/>
            <person name="George J."/>
            <person name="Sichtig H."/>
        </authorList>
    </citation>
    <scope>NUCLEOTIDE SEQUENCE [LARGE SCALE GENOMIC DNA]</scope>
    <source>
        <strain evidence="8">FDAARGOS_311</strain>
    </source>
</reference>
<evidence type="ECO:0000313" key="8">
    <source>
        <dbReference type="Proteomes" id="UP000197666"/>
    </source>
</evidence>
<feature type="region of interest" description="Disordered" evidence="5">
    <location>
        <begin position="577"/>
        <end position="708"/>
    </location>
</feature>
<feature type="compositionally biased region" description="Polar residues" evidence="5">
    <location>
        <begin position="536"/>
        <end position="550"/>
    </location>
</feature>
<evidence type="ECO:0000256" key="4">
    <source>
        <dbReference type="ARBA" id="ARBA00023136"/>
    </source>
</evidence>
<sequence>MLVPKPPVDLEGHCSALYDNALYTYSANGFLSIPLERNGNWTQLTMGEAVSDAACVIGGTDGDETKQSLYVIGGSGSSSQPGLQRYSFQDKTWTTIQPPQSVMGNRTHHKAVYLSNSSSILVYGGHQTDETVASSDTYVLSTVSPYSIAAHNATEASPAVNPVLLPWNDREAALVGGTTTPKKVHLFNPTAGWYGSNVTLSQSLSSGVQCAILEGSDGSKVLEEFDMDVAPNTVSSVVLVNSSGKEQNPATAISSSSSRKRKREVTLSSYPTYDSSLAQSTTRQNYSLAQGEDGLVVISSGSGTDSLAIFNQTANSWVNATKLFYGDESRQQILGSSTTTASTSTATSTSSASSSAGAGGSSSSDVGTIVGATLGAILGVAAILVIILLLIKRKKQNMKKARGESDKDRLSFQDQGVEPLTQSAYPMAKSPVPLAASSVDSLAIFSGKVGDEKTPRPAGARPTFAQNSTPLKSSPLTTIHSTGEASSPSVYSSAAFDKEIEAQNSTSGGRPGDRRTNEGWSRYFQDNSATSLVGMQSQTLQPPSGASSAKPQPKGAAWQMKTLTPLDFGFLDEPKPLGQVISGSPTTEHASSIISSEGRPVAIQESQSARISSASSMSAELEGDGPWPQRSWADRPPSSTYSRSFYNPSTHVPSIAVPSESDYRTLDPSRTNTRGSSVLIPEEVEPMPPRHPTNVNSDMSWLNLNADR</sequence>
<dbReference type="RefSeq" id="XP_001392326.1">
    <property type="nucleotide sequence ID" value="XM_001392289.3"/>
</dbReference>
<feature type="region of interest" description="Disordered" evidence="5">
    <location>
        <begin position="336"/>
        <end position="362"/>
    </location>
</feature>
<feature type="compositionally biased region" description="Polar residues" evidence="5">
    <location>
        <begin position="693"/>
        <end position="708"/>
    </location>
</feature>
<feature type="region of interest" description="Disordered" evidence="5">
    <location>
        <begin position="247"/>
        <end position="268"/>
    </location>
</feature>
<feature type="compositionally biased region" description="Low complexity" evidence="5">
    <location>
        <begin position="602"/>
        <end position="620"/>
    </location>
</feature>
<dbReference type="KEGG" id="ang:An08g02080"/>
<dbReference type="PANTHER" id="PTHR15549">
    <property type="entry name" value="PAIRED IMMUNOGLOBULIN-LIKE TYPE 2 RECEPTOR"/>
    <property type="match status" value="1"/>
</dbReference>
<dbReference type="SUPFAM" id="SSF50965">
    <property type="entry name" value="Galactose oxidase, central domain"/>
    <property type="match status" value="1"/>
</dbReference>
<dbReference type="OrthoDB" id="5352000at2759"/>
<evidence type="ECO:0000256" key="2">
    <source>
        <dbReference type="ARBA" id="ARBA00022692"/>
    </source>
</evidence>
<dbReference type="InterPro" id="IPR011043">
    <property type="entry name" value="Gal_Oxase/kelch_b-propeller"/>
</dbReference>
<organism evidence="7 8">
    <name type="scientific">Aspergillus niger</name>
    <dbReference type="NCBI Taxonomy" id="5061"/>
    <lineage>
        <taxon>Eukaryota</taxon>
        <taxon>Fungi</taxon>
        <taxon>Dikarya</taxon>
        <taxon>Ascomycota</taxon>
        <taxon>Pezizomycotina</taxon>
        <taxon>Eurotiomycetes</taxon>
        <taxon>Eurotiomycetidae</taxon>
        <taxon>Eurotiales</taxon>
        <taxon>Aspergillaceae</taxon>
        <taxon>Aspergillus</taxon>
        <taxon>Aspergillus subgen. Circumdati</taxon>
    </lineage>
</organism>
<dbReference type="InterPro" id="IPR015915">
    <property type="entry name" value="Kelch-typ_b-propeller"/>
</dbReference>
<feature type="compositionally biased region" description="Polar residues" evidence="5">
    <location>
        <begin position="464"/>
        <end position="492"/>
    </location>
</feature>
<feature type="region of interest" description="Disordered" evidence="5">
    <location>
        <begin position="449"/>
        <end position="492"/>
    </location>
</feature>
<evidence type="ECO:0000256" key="6">
    <source>
        <dbReference type="SAM" id="Phobius"/>
    </source>
</evidence>
<evidence type="ECO:0008006" key="10">
    <source>
        <dbReference type="Google" id="ProtNLM"/>
    </source>
</evidence>
<dbReference type="InterPro" id="IPR051694">
    <property type="entry name" value="Immunoregulatory_rcpt-like"/>
</dbReference>
<keyword evidence="4 6" id="KW-0472">Membrane</keyword>
<gene>
    <name evidence="9" type="ORF">An08g02080</name>
    <name evidence="7" type="ORF">CAN33_0041610</name>
</gene>
<evidence type="ECO:0000256" key="3">
    <source>
        <dbReference type="ARBA" id="ARBA00022989"/>
    </source>
</evidence>
<reference evidence="9" key="4">
    <citation type="submission" date="2025-04" db="UniProtKB">
        <authorList>
            <consortium name="RefSeq"/>
        </authorList>
    </citation>
    <scope>IDENTIFICATION</scope>
</reference>
<protein>
    <recommendedName>
        <fullName evidence="10">Pre-mRNA splicing factor Clf1</fullName>
    </recommendedName>
</protein>
<dbReference type="GeneID" id="4982523"/>
<evidence type="ECO:0000256" key="5">
    <source>
        <dbReference type="SAM" id="MobiDB-lite"/>
    </source>
</evidence>
<evidence type="ECO:0000313" key="9">
    <source>
        <dbReference type="RefSeq" id="XP_001392326.1"/>
    </source>
</evidence>
<reference evidence="9" key="3">
    <citation type="submission" date="2025-02" db="EMBL/GenBank/DDBJ databases">
        <authorList>
            <consortium name="NCBI Genome Project"/>
        </authorList>
    </citation>
    <scope>NUCLEOTIDE SEQUENCE</scope>
</reference>
<dbReference type="GO" id="GO:0071944">
    <property type="term" value="C:cell periphery"/>
    <property type="evidence" value="ECO:0007669"/>
    <property type="project" value="UniProtKB-ARBA"/>
</dbReference>
<dbReference type="eggNOG" id="ENOG502SM8T">
    <property type="taxonomic scope" value="Eukaryota"/>
</dbReference>
<reference evidence="7" key="2">
    <citation type="submission" date="2019-02" db="EMBL/GenBank/DDBJ databases">
        <title>FDA dAtabase for Regulatory Grade micrObial Sequences (FDA-ARGOS): Supporting development and validation of Infectious Disease Dx tests.</title>
        <authorList>
            <person name="Kerrigan L."/>
            <person name="Tallon L.J."/>
            <person name="Sadzewicz L."/>
            <person name="Sengamalay N."/>
            <person name="Ott S."/>
            <person name="Godinez A."/>
            <person name="Nagaraj S."/>
            <person name="Vavikolanu K."/>
            <person name="Vyas G."/>
            <person name="Nadendla S."/>
            <person name="Aluvathingal J."/>
            <person name="Sichtig H."/>
        </authorList>
    </citation>
    <scope>NUCLEOTIDE SEQUENCE</scope>
    <source>
        <strain evidence="7">FDAARGOS_311</strain>
    </source>
</reference>
<accession>A0A254TMH1</accession>
<dbReference type="EMBL" id="NKJJ02000001">
    <property type="protein sequence ID" value="TPR01899.1"/>
    <property type="molecule type" value="Genomic_DNA"/>
</dbReference>